<reference evidence="1 2" key="1">
    <citation type="submission" date="2018-11" db="EMBL/GenBank/DDBJ databases">
        <authorList>
            <consortium name="Pathogen Informatics"/>
        </authorList>
    </citation>
    <scope>NUCLEOTIDE SEQUENCE [LARGE SCALE GENOMIC DNA]</scope>
    <source>
        <strain evidence="1 2">Zambia</strain>
    </source>
</reference>
<gene>
    <name evidence="1" type="ORF">SMRZ_LOCUS11150</name>
</gene>
<dbReference type="STRING" id="48269.A0A183M525"/>
<organism evidence="1 2">
    <name type="scientific">Schistosoma margrebowiei</name>
    <dbReference type="NCBI Taxonomy" id="48269"/>
    <lineage>
        <taxon>Eukaryota</taxon>
        <taxon>Metazoa</taxon>
        <taxon>Spiralia</taxon>
        <taxon>Lophotrochozoa</taxon>
        <taxon>Platyhelminthes</taxon>
        <taxon>Trematoda</taxon>
        <taxon>Digenea</taxon>
        <taxon>Strigeidida</taxon>
        <taxon>Schistosomatoidea</taxon>
        <taxon>Schistosomatidae</taxon>
        <taxon>Schistosoma</taxon>
    </lineage>
</organism>
<evidence type="ECO:0000313" key="1">
    <source>
        <dbReference type="EMBL" id="VDO93903.1"/>
    </source>
</evidence>
<dbReference type="AlphaFoldDB" id="A0A183M525"/>
<dbReference type="EMBL" id="UZAI01006112">
    <property type="protein sequence ID" value="VDO93903.1"/>
    <property type="molecule type" value="Genomic_DNA"/>
</dbReference>
<protein>
    <submittedName>
        <fullName evidence="1">Uncharacterized protein</fullName>
    </submittedName>
</protein>
<evidence type="ECO:0000313" key="2">
    <source>
        <dbReference type="Proteomes" id="UP000277204"/>
    </source>
</evidence>
<name>A0A183M525_9TREM</name>
<dbReference type="Proteomes" id="UP000277204">
    <property type="component" value="Unassembled WGS sequence"/>
</dbReference>
<sequence length="124" mass="14169">MLHLLVCIHLYFLYYFIFQLQIVSWFGDLADQALCELIPYLTGLASARTVVDYLREFRPPQNAAVAQPATPTWLLLFNHSLPGDINTLEDSEGGELEDDDIAVNYHEEDAVLSPHYSLNHNRFS</sequence>
<keyword evidence="2" id="KW-1185">Reference proteome</keyword>
<accession>A0A183M525</accession>
<proteinExistence type="predicted"/>